<evidence type="ECO:0000259" key="1">
    <source>
        <dbReference type="Pfam" id="PF00590"/>
    </source>
</evidence>
<dbReference type="OrthoDB" id="9808939at2"/>
<protein>
    <submittedName>
        <fullName evidence="3">MazG family protein</fullName>
    </submittedName>
</protein>
<dbReference type="GO" id="GO:0006950">
    <property type="term" value="P:response to stress"/>
    <property type="evidence" value="ECO:0007669"/>
    <property type="project" value="UniProtKB-ARBA"/>
</dbReference>
<feature type="domain" description="NTP pyrophosphohydrolase MazG-like" evidence="2">
    <location>
        <begin position="255"/>
        <end position="328"/>
    </location>
</feature>
<dbReference type="CDD" id="cd11529">
    <property type="entry name" value="NTP-PPase_MazG_Cterm"/>
    <property type="match status" value="1"/>
</dbReference>
<dbReference type="CDD" id="cd11723">
    <property type="entry name" value="YabN_N_like"/>
    <property type="match status" value="1"/>
</dbReference>
<dbReference type="GO" id="GO:0047429">
    <property type="term" value="F:nucleoside triphosphate diphosphatase activity"/>
    <property type="evidence" value="ECO:0007669"/>
    <property type="project" value="InterPro"/>
</dbReference>
<sequence>MGKIYILGLGPGDIDSLTLGVVKRINSGDRNFLRTENHPTVKYFKDNNIDYESYDYVYEREEEFIKVYKHIVNDLINKAKTYKVINYLVPGNPMVAEKTVELLLEKEGKGLDIELVTGVSFIEPMVELVKNDPINGLKIVDGTIFNVNDIDINIDYIITQVYNRRVASDIKLILSEVYGDEYEIYVINRAGIKEEEKLHKIPVYQLDRIDRIDSLTSIYIPKVDKIIKKIYDIADIIDTMKLLRSEKGCPWDKKQTHQSIRESVIEEAYEVVDAIDNEDIDGLIEELGDLLFQIIFHCEIASEEGRFNLYHITTELNKKLIYRHPHVFNEKKVEKSDEVVYNWNKLKYEERGILTYTDILKDTPKLPSLMRSYKVQERAGQVGFDWSSVDGALDKVKEEYYEVIESINAIEGGDVGKVEEELGDLLFAVVNVCRFLNVNPEIALNRTVNKFIDRFEIMEVKSRKMGKKLEEMTLEEMDILWNEAKLHKL</sequence>
<dbReference type="SUPFAM" id="SSF101386">
    <property type="entry name" value="all-alpha NTP pyrophosphatases"/>
    <property type="match status" value="2"/>
</dbReference>
<dbReference type="GO" id="GO:0008168">
    <property type="term" value="F:methyltransferase activity"/>
    <property type="evidence" value="ECO:0007669"/>
    <property type="project" value="InterPro"/>
</dbReference>
<dbReference type="EMBL" id="LT669839">
    <property type="protein sequence ID" value="SHD78396.1"/>
    <property type="molecule type" value="Genomic_DNA"/>
</dbReference>
<dbReference type="InterPro" id="IPR035013">
    <property type="entry name" value="YabN_N"/>
</dbReference>
<dbReference type="PANTHER" id="PTHR30522">
    <property type="entry name" value="NUCLEOSIDE TRIPHOSPHATE PYROPHOSPHOHYDROLASE"/>
    <property type="match status" value="1"/>
</dbReference>
<dbReference type="InterPro" id="IPR048011">
    <property type="entry name" value="NTP-PPase_MazG-like_C"/>
</dbReference>
<dbReference type="InterPro" id="IPR024180">
    <property type="entry name" value="Tetrapyrrole_Mease/MazG_pred"/>
</dbReference>
<keyword evidence="4" id="KW-1185">Reference proteome</keyword>
<dbReference type="AlphaFoldDB" id="A0A1M4PSA5"/>
<dbReference type="InterPro" id="IPR048015">
    <property type="entry name" value="NTP-PPase_MazG-like_N"/>
</dbReference>
<dbReference type="Gene3D" id="1.10.287.1080">
    <property type="entry name" value="MazG-like"/>
    <property type="match status" value="2"/>
</dbReference>
<dbReference type="Pfam" id="PF00590">
    <property type="entry name" value="TP_methylase"/>
    <property type="match status" value="1"/>
</dbReference>
<dbReference type="Proteomes" id="UP000245423">
    <property type="component" value="Chromosome 1"/>
</dbReference>
<dbReference type="SUPFAM" id="SSF53790">
    <property type="entry name" value="Tetrapyrrole methylase"/>
    <property type="match status" value="1"/>
</dbReference>
<feature type="domain" description="Tetrapyrrole methylase" evidence="1">
    <location>
        <begin position="3"/>
        <end position="203"/>
    </location>
</feature>
<dbReference type="InterPro" id="IPR011551">
    <property type="entry name" value="NTP_PyrPHydrolase_MazG"/>
</dbReference>
<feature type="domain" description="NTP pyrophosphohydrolase MazG-like" evidence="2">
    <location>
        <begin position="394"/>
        <end position="454"/>
    </location>
</feature>
<dbReference type="GO" id="GO:0006203">
    <property type="term" value="P:dGTP catabolic process"/>
    <property type="evidence" value="ECO:0007669"/>
    <property type="project" value="TreeGrafter"/>
</dbReference>
<dbReference type="InterPro" id="IPR004518">
    <property type="entry name" value="MazG-like_dom"/>
</dbReference>
<evidence type="ECO:0000259" key="2">
    <source>
        <dbReference type="Pfam" id="PF03819"/>
    </source>
</evidence>
<dbReference type="GO" id="GO:0046052">
    <property type="term" value="P:UTP catabolic process"/>
    <property type="evidence" value="ECO:0007669"/>
    <property type="project" value="TreeGrafter"/>
</dbReference>
<dbReference type="InterPro" id="IPR014777">
    <property type="entry name" value="4pyrrole_Mease_sub1"/>
</dbReference>
<dbReference type="Pfam" id="PF03819">
    <property type="entry name" value="MazG"/>
    <property type="match status" value="2"/>
</dbReference>
<evidence type="ECO:0000313" key="4">
    <source>
        <dbReference type="Proteomes" id="UP000245423"/>
    </source>
</evidence>
<dbReference type="FunFam" id="1.10.287.1080:FF:000001">
    <property type="entry name" value="Nucleoside triphosphate pyrophosphohydrolase"/>
    <property type="match status" value="1"/>
</dbReference>
<dbReference type="NCBIfam" id="NF007113">
    <property type="entry name" value="PRK09562.1"/>
    <property type="match status" value="1"/>
</dbReference>
<proteinExistence type="predicted"/>
<evidence type="ECO:0000313" key="3">
    <source>
        <dbReference type="EMBL" id="SHD78396.1"/>
    </source>
</evidence>
<gene>
    <name evidence="3" type="ORF">CUESP1_3068</name>
</gene>
<dbReference type="PANTHER" id="PTHR30522:SF0">
    <property type="entry name" value="NUCLEOSIDE TRIPHOSPHATE PYROPHOSPHOHYDROLASE"/>
    <property type="match status" value="1"/>
</dbReference>
<reference evidence="3 4" key="1">
    <citation type="submission" date="2016-11" db="EMBL/GenBank/DDBJ databases">
        <authorList>
            <person name="Manzoor S."/>
        </authorList>
    </citation>
    <scope>NUCLEOTIDE SEQUENCE [LARGE SCALE GENOMIC DNA]</scope>
    <source>
        <strain evidence="3">Clostridium ultunense strain Esp</strain>
    </source>
</reference>
<dbReference type="InterPro" id="IPR000878">
    <property type="entry name" value="4pyrrol_Mease"/>
</dbReference>
<dbReference type="GO" id="GO:0046061">
    <property type="term" value="P:dATP catabolic process"/>
    <property type="evidence" value="ECO:0007669"/>
    <property type="project" value="TreeGrafter"/>
</dbReference>
<dbReference type="GO" id="GO:0046076">
    <property type="term" value="P:dTTP catabolic process"/>
    <property type="evidence" value="ECO:0007669"/>
    <property type="project" value="TreeGrafter"/>
</dbReference>
<dbReference type="NCBIfam" id="TIGR00444">
    <property type="entry name" value="mazG"/>
    <property type="match status" value="1"/>
</dbReference>
<dbReference type="GO" id="GO:0046081">
    <property type="term" value="P:dUTP catabolic process"/>
    <property type="evidence" value="ECO:0007669"/>
    <property type="project" value="TreeGrafter"/>
</dbReference>
<dbReference type="FunFam" id="1.10.287.1080:FF:000003">
    <property type="entry name" value="Nucleoside triphosphate pyrophosphohydrolase"/>
    <property type="match status" value="1"/>
</dbReference>
<dbReference type="CDD" id="cd11528">
    <property type="entry name" value="NTP-PPase_MazG_Nterm"/>
    <property type="match status" value="1"/>
</dbReference>
<accession>A0A1M4PSA5</accession>
<organism evidence="3 4">
    <name type="scientific">[Clostridium] ultunense Esp</name>
    <dbReference type="NCBI Taxonomy" id="1288971"/>
    <lineage>
        <taxon>Bacteria</taxon>
        <taxon>Bacillati</taxon>
        <taxon>Bacillota</taxon>
        <taxon>Tissierellia</taxon>
        <taxon>Tissierellales</taxon>
        <taxon>Tepidimicrobiaceae</taxon>
        <taxon>Schnuerera</taxon>
    </lineage>
</organism>
<dbReference type="InterPro" id="IPR035996">
    <property type="entry name" value="4pyrrol_Methylase_sf"/>
</dbReference>
<dbReference type="PIRSF" id="PIRSF002845">
    <property type="entry name" value="Ttrprl_mtas_MazG"/>
    <property type="match status" value="1"/>
</dbReference>
<dbReference type="Gene3D" id="3.40.1010.10">
    <property type="entry name" value="Cobalt-precorrin-4 Transmethylase, Domain 1"/>
    <property type="match status" value="1"/>
</dbReference>
<dbReference type="RefSeq" id="WP_025642476.1">
    <property type="nucleotide sequence ID" value="NZ_LT669839.1"/>
</dbReference>
<name>A0A1M4PSA5_9FIRM</name>
<dbReference type="GO" id="GO:0046047">
    <property type="term" value="P:TTP catabolic process"/>
    <property type="evidence" value="ECO:0007669"/>
    <property type="project" value="TreeGrafter"/>
</dbReference>